<sequence length="80" mass="8472">MPKMMVLEADLDPPRNDTKKTIKDDQAVTGDSANDAPALSRGNISISVKGATHPAHGAANIFITKWLSTIVDRQAATGEV</sequence>
<dbReference type="Proteomes" id="UP001164743">
    <property type="component" value="Chromosome 2A"/>
</dbReference>
<accession>A0ABY7CCA6</accession>
<dbReference type="Gene3D" id="3.40.50.1000">
    <property type="entry name" value="HAD superfamily/HAD-like"/>
    <property type="match status" value="1"/>
</dbReference>
<dbReference type="InterPro" id="IPR023214">
    <property type="entry name" value="HAD_sf"/>
</dbReference>
<evidence type="ECO:0000313" key="3">
    <source>
        <dbReference type="Proteomes" id="UP001164743"/>
    </source>
</evidence>
<dbReference type="GeneID" id="77807566"/>
<dbReference type="InterPro" id="IPR036412">
    <property type="entry name" value="HAD-like_sf"/>
</dbReference>
<dbReference type="EMBL" id="CP110422">
    <property type="protein sequence ID" value="WAQ82314.1"/>
    <property type="molecule type" value="Genomic_DNA"/>
</dbReference>
<keyword evidence="3" id="KW-1185">Reference proteome</keyword>
<reference evidence="2" key="1">
    <citation type="submission" date="2022-10" db="EMBL/GenBank/DDBJ databases">
        <title>Puccinia triticina Genome sequencing and assembly.</title>
        <authorList>
            <person name="Li C."/>
        </authorList>
    </citation>
    <scope>NUCLEOTIDE SEQUENCE</scope>
    <source>
        <strain evidence="2">Pt15</strain>
    </source>
</reference>
<name>A0ABY7CCA6_9BASI</name>
<feature type="region of interest" description="Disordered" evidence="1">
    <location>
        <begin position="1"/>
        <end position="39"/>
    </location>
</feature>
<dbReference type="RefSeq" id="XP_053017869.1">
    <property type="nucleotide sequence ID" value="XM_053166671.1"/>
</dbReference>
<protein>
    <submittedName>
        <fullName evidence="2">Uncharacterized protein</fullName>
    </submittedName>
</protein>
<organism evidence="2 3">
    <name type="scientific">Puccinia triticina</name>
    <dbReference type="NCBI Taxonomy" id="208348"/>
    <lineage>
        <taxon>Eukaryota</taxon>
        <taxon>Fungi</taxon>
        <taxon>Dikarya</taxon>
        <taxon>Basidiomycota</taxon>
        <taxon>Pucciniomycotina</taxon>
        <taxon>Pucciniomycetes</taxon>
        <taxon>Pucciniales</taxon>
        <taxon>Pucciniaceae</taxon>
        <taxon>Puccinia</taxon>
    </lineage>
</organism>
<proteinExistence type="predicted"/>
<feature type="compositionally biased region" description="Basic and acidic residues" evidence="1">
    <location>
        <begin position="12"/>
        <end position="26"/>
    </location>
</feature>
<gene>
    <name evidence="2" type="ORF">PtA15_2A631</name>
</gene>
<evidence type="ECO:0000313" key="2">
    <source>
        <dbReference type="EMBL" id="WAQ82314.1"/>
    </source>
</evidence>
<dbReference type="SUPFAM" id="SSF56784">
    <property type="entry name" value="HAD-like"/>
    <property type="match status" value="1"/>
</dbReference>
<evidence type="ECO:0000256" key="1">
    <source>
        <dbReference type="SAM" id="MobiDB-lite"/>
    </source>
</evidence>